<evidence type="ECO:0008006" key="5">
    <source>
        <dbReference type="Google" id="ProtNLM"/>
    </source>
</evidence>
<keyword evidence="2" id="KW-1133">Transmembrane helix</keyword>
<proteinExistence type="predicted"/>
<feature type="compositionally biased region" description="Pro residues" evidence="1">
    <location>
        <begin position="182"/>
        <end position="191"/>
    </location>
</feature>
<gene>
    <name evidence="3" type="ORF">LQ327_11550</name>
</gene>
<comment type="caution">
    <text evidence="3">The sequence shown here is derived from an EMBL/GenBank/DDBJ whole genome shotgun (WGS) entry which is preliminary data.</text>
</comment>
<name>A0ABS8P6Y5_9PSEU</name>
<evidence type="ECO:0000313" key="3">
    <source>
        <dbReference type="EMBL" id="MCD2194009.1"/>
    </source>
</evidence>
<keyword evidence="4" id="KW-1185">Reference proteome</keyword>
<reference evidence="3 4" key="1">
    <citation type="submission" date="2021-11" db="EMBL/GenBank/DDBJ databases">
        <title>Draft genome sequence of Actinomycetospora sp. SF1 isolated from the rhizosphere soil.</title>
        <authorList>
            <person name="Duangmal K."/>
            <person name="Chantavorakit T."/>
        </authorList>
    </citation>
    <scope>NUCLEOTIDE SEQUENCE [LARGE SCALE GENOMIC DNA]</scope>
    <source>
        <strain evidence="3 4">TBRC 5722</strain>
    </source>
</reference>
<feature type="transmembrane region" description="Helical" evidence="2">
    <location>
        <begin position="44"/>
        <end position="63"/>
    </location>
</feature>
<feature type="transmembrane region" description="Helical" evidence="2">
    <location>
        <begin position="138"/>
        <end position="161"/>
    </location>
</feature>
<keyword evidence="2" id="KW-0472">Membrane</keyword>
<evidence type="ECO:0000256" key="1">
    <source>
        <dbReference type="SAM" id="MobiDB-lite"/>
    </source>
</evidence>
<sequence length="191" mass="19858">MRPVSTIDGLPAHVLLVHAVVVLVPLSALLLVLVALWPAARYRLVWPALVLTLLALVAVPLTTDAGEWLEHHVARSALVHTHTELGDTMLPWVIGLAVVAVVLAARHVLDVRDRARREGPGAALAPETARATPPGGTVATIVIAVLTVVLALGSVVTVYRIGESGARAAWTGRFSEQSQPLPGGPPPSGGG</sequence>
<organism evidence="3 4">
    <name type="scientific">Actinomycetospora endophytica</name>
    <dbReference type="NCBI Taxonomy" id="2291215"/>
    <lineage>
        <taxon>Bacteria</taxon>
        <taxon>Bacillati</taxon>
        <taxon>Actinomycetota</taxon>
        <taxon>Actinomycetes</taxon>
        <taxon>Pseudonocardiales</taxon>
        <taxon>Pseudonocardiaceae</taxon>
        <taxon>Actinomycetospora</taxon>
    </lineage>
</organism>
<evidence type="ECO:0000313" key="4">
    <source>
        <dbReference type="Proteomes" id="UP001199469"/>
    </source>
</evidence>
<feature type="region of interest" description="Disordered" evidence="1">
    <location>
        <begin position="172"/>
        <end position="191"/>
    </location>
</feature>
<feature type="transmembrane region" description="Helical" evidence="2">
    <location>
        <begin position="12"/>
        <end position="37"/>
    </location>
</feature>
<dbReference type="Proteomes" id="UP001199469">
    <property type="component" value="Unassembled WGS sequence"/>
</dbReference>
<protein>
    <recommendedName>
        <fullName evidence="5">Integral membrane protein</fullName>
    </recommendedName>
</protein>
<keyword evidence="2" id="KW-0812">Transmembrane</keyword>
<evidence type="ECO:0000256" key="2">
    <source>
        <dbReference type="SAM" id="Phobius"/>
    </source>
</evidence>
<feature type="transmembrane region" description="Helical" evidence="2">
    <location>
        <begin position="89"/>
        <end position="109"/>
    </location>
</feature>
<dbReference type="EMBL" id="JAJNDB010000002">
    <property type="protein sequence ID" value="MCD2194009.1"/>
    <property type="molecule type" value="Genomic_DNA"/>
</dbReference>
<accession>A0ABS8P6Y5</accession>